<dbReference type="SUPFAM" id="SSF48371">
    <property type="entry name" value="ARM repeat"/>
    <property type="match status" value="1"/>
</dbReference>
<protein>
    <submittedName>
        <fullName evidence="1">Uncharacterized protein</fullName>
    </submittedName>
</protein>
<organism evidence="1 2">
    <name type="scientific">Leptidea sinapis</name>
    <dbReference type="NCBI Taxonomy" id="189913"/>
    <lineage>
        <taxon>Eukaryota</taxon>
        <taxon>Metazoa</taxon>
        <taxon>Ecdysozoa</taxon>
        <taxon>Arthropoda</taxon>
        <taxon>Hexapoda</taxon>
        <taxon>Insecta</taxon>
        <taxon>Pterygota</taxon>
        <taxon>Neoptera</taxon>
        <taxon>Endopterygota</taxon>
        <taxon>Lepidoptera</taxon>
        <taxon>Glossata</taxon>
        <taxon>Ditrysia</taxon>
        <taxon>Papilionoidea</taxon>
        <taxon>Pieridae</taxon>
        <taxon>Dismorphiinae</taxon>
        <taxon>Leptidea</taxon>
    </lineage>
</organism>
<dbReference type="InterPro" id="IPR011989">
    <property type="entry name" value="ARM-like"/>
</dbReference>
<evidence type="ECO:0000313" key="2">
    <source>
        <dbReference type="Proteomes" id="UP000324832"/>
    </source>
</evidence>
<proteinExistence type="predicted"/>
<dbReference type="InterPro" id="IPR016024">
    <property type="entry name" value="ARM-type_fold"/>
</dbReference>
<gene>
    <name evidence="1" type="ORF">LSINAPIS_LOCUS6954</name>
</gene>
<reference evidence="1 2" key="1">
    <citation type="submission" date="2017-07" db="EMBL/GenBank/DDBJ databases">
        <authorList>
            <person name="Talla V."/>
            <person name="Backstrom N."/>
        </authorList>
    </citation>
    <scope>NUCLEOTIDE SEQUENCE [LARGE SCALE GENOMIC DNA]</scope>
</reference>
<accession>A0A5E4QD07</accession>
<dbReference type="Proteomes" id="UP000324832">
    <property type="component" value="Unassembled WGS sequence"/>
</dbReference>
<name>A0A5E4QD07_9NEOP</name>
<evidence type="ECO:0000313" key="1">
    <source>
        <dbReference type="EMBL" id="VVC95171.1"/>
    </source>
</evidence>
<sequence length="166" mass="19461">MRILVIIGRTECLQRALLPVLVRGMRYSEMDVILLRGDRDDDADDAEPDRETDIRPRFHKPRSHTVKHTDDGTLSDWNLRKCSAAALDVLANVFGADLLPVLFPILKETLRVVYWHWVLWRMDAWSAWYRICQTWSLTWCAAWPNGKLWYELSRAGPCRVIRTGFY</sequence>
<dbReference type="AlphaFoldDB" id="A0A5E4QD07"/>
<keyword evidence="2" id="KW-1185">Reference proteome</keyword>
<dbReference type="EMBL" id="FZQP02002226">
    <property type="protein sequence ID" value="VVC95171.1"/>
    <property type="molecule type" value="Genomic_DNA"/>
</dbReference>
<dbReference type="Gene3D" id="1.25.10.10">
    <property type="entry name" value="Leucine-rich Repeat Variant"/>
    <property type="match status" value="1"/>
</dbReference>